<sequence length="457" mass="52310">KIDYLYELEYVSEDSKVPITTLPLLNPYKAFTKQNSTLPKVIKQVFGPSKHAARELILASQMEQHWVPATVTEQMIPLHFNEGMVHQWKTHGYTHLHYGAIRLALTLHGRKCLLVVAYKEYQHACISTIQITLNAGTIFVTLYPNFNIAVADLQTYQNMQTQLQITGASQVGNIYVATLHHQMAYRVQNHAMDLSLPQDTGDSLLIQLKSQHIPSCIHIPKQLPREDLGKLLPESWVTNYEKLHQSSIPIQSVDSSIYRRKNGAIEISFKQQDGEKSWHPTFCTKINAISPAKEVQPLRHYLPGVPINSFNAARDLIYAFLDETGHKFFDVCDCAYCLMDSSDEEEKTKSQHPTRKFEEGTIKHSLKIRNLNVKIQLERRNNIFGSSSFLPTRVKEQRPAKKKHPTVPKETPKISTPENTKTTSHEKSGAQFMVEHDTLEGQSKWRDSRHQDYMELS</sequence>
<dbReference type="Proteomes" id="UP000030689">
    <property type="component" value="Unassembled WGS sequence"/>
</dbReference>
<dbReference type="Gramene" id="ESQ50197">
    <property type="protein sequence ID" value="ESQ50197"/>
    <property type="gene ID" value="EUTSA_v10002254mg"/>
</dbReference>
<dbReference type="InterPro" id="IPR053098">
    <property type="entry name" value="Petuviruses_polyprotein"/>
</dbReference>
<organism evidence="2 3">
    <name type="scientific">Eutrema salsugineum</name>
    <name type="common">Saltwater cress</name>
    <name type="synonym">Sisymbrium salsugineum</name>
    <dbReference type="NCBI Taxonomy" id="72664"/>
    <lineage>
        <taxon>Eukaryota</taxon>
        <taxon>Viridiplantae</taxon>
        <taxon>Streptophyta</taxon>
        <taxon>Embryophyta</taxon>
        <taxon>Tracheophyta</taxon>
        <taxon>Spermatophyta</taxon>
        <taxon>Magnoliopsida</taxon>
        <taxon>eudicotyledons</taxon>
        <taxon>Gunneridae</taxon>
        <taxon>Pentapetalae</taxon>
        <taxon>rosids</taxon>
        <taxon>malvids</taxon>
        <taxon>Brassicales</taxon>
        <taxon>Brassicaceae</taxon>
        <taxon>Eutremeae</taxon>
        <taxon>Eutrema</taxon>
    </lineage>
</organism>
<dbReference type="PANTHER" id="PTHR48435:SF1">
    <property type="entry name" value="POLYPROTEIN"/>
    <property type="match status" value="1"/>
</dbReference>
<accession>V4M5F1</accession>
<reference evidence="2 3" key="1">
    <citation type="journal article" date="2013" name="Front. Plant Sci.">
        <title>The Reference Genome of the Halophytic Plant Eutrema salsugineum.</title>
        <authorList>
            <person name="Yang R."/>
            <person name="Jarvis D.E."/>
            <person name="Chen H."/>
            <person name="Beilstein M.A."/>
            <person name="Grimwood J."/>
            <person name="Jenkins J."/>
            <person name="Shu S."/>
            <person name="Prochnik S."/>
            <person name="Xin M."/>
            <person name="Ma C."/>
            <person name="Schmutz J."/>
            <person name="Wing R.A."/>
            <person name="Mitchell-Olds T."/>
            <person name="Schumaker K.S."/>
            <person name="Wang X."/>
        </authorList>
    </citation>
    <scope>NUCLEOTIDE SEQUENCE [LARGE SCALE GENOMIC DNA]</scope>
</reference>
<gene>
    <name evidence="2" type="ORF">EUTSA_v10002254mg</name>
</gene>
<feature type="compositionally biased region" description="Basic and acidic residues" evidence="1">
    <location>
        <begin position="423"/>
        <end position="457"/>
    </location>
</feature>
<dbReference type="PANTHER" id="PTHR48435">
    <property type="entry name" value="POLYPROTEIN"/>
    <property type="match status" value="1"/>
</dbReference>
<dbReference type="EMBL" id="KI517398">
    <property type="protein sequence ID" value="ESQ50197.1"/>
    <property type="molecule type" value="Genomic_DNA"/>
</dbReference>
<feature type="region of interest" description="Disordered" evidence="1">
    <location>
        <begin position="389"/>
        <end position="457"/>
    </location>
</feature>
<evidence type="ECO:0000313" key="2">
    <source>
        <dbReference type="EMBL" id="ESQ50197.1"/>
    </source>
</evidence>
<name>V4M5F1_EUTSA</name>
<evidence type="ECO:0000256" key="1">
    <source>
        <dbReference type="SAM" id="MobiDB-lite"/>
    </source>
</evidence>
<dbReference type="KEGG" id="eus:EUTSA_v10002254mg"/>
<feature type="compositionally biased region" description="Polar residues" evidence="1">
    <location>
        <begin position="413"/>
        <end position="422"/>
    </location>
</feature>
<evidence type="ECO:0000313" key="3">
    <source>
        <dbReference type="Proteomes" id="UP000030689"/>
    </source>
</evidence>
<keyword evidence="3" id="KW-1185">Reference proteome</keyword>
<protein>
    <submittedName>
        <fullName evidence="2">Uncharacterized protein</fullName>
    </submittedName>
</protein>
<proteinExistence type="predicted"/>
<dbReference type="AlphaFoldDB" id="V4M5F1"/>
<feature type="non-terminal residue" evidence="2">
    <location>
        <position position="1"/>
    </location>
</feature>